<dbReference type="EMBL" id="NMTQ01000021">
    <property type="protein sequence ID" value="PDX58913.1"/>
    <property type="molecule type" value="Genomic_DNA"/>
</dbReference>
<organism evidence="1 2">
    <name type="scientific">Faecalibacterium langellae</name>
    <dbReference type="NCBI Taxonomy" id="3435293"/>
    <lineage>
        <taxon>Bacteria</taxon>
        <taxon>Bacillati</taxon>
        <taxon>Bacillota</taxon>
        <taxon>Clostridia</taxon>
        <taxon>Eubacteriales</taxon>
        <taxon>Oscillospiraceae</taxon>
        <taxon>Faecalibacterium</taxon>
    </lineage>
</organism>
<evidence type="ECO:0008006" key="3">
    <source>
        <dbReference type="Google" id="ProtNLM"/>
    </source>
</evidence>
<comment type="caution">
    <text evidence="1">The sequence shown here is derived from an EMBL/GenBank/DDBJ whole genome shotgun (WGS) entry which is preliminary data.</text>
</comment>
<dbReference type="AlphaFoldDB" id="A0A2A6ZC21"/>
<reference evidence="1 2" key="1">
    <citation type="journal article" date="2017" name="Front. Microbiol.">
        <title>New Insights into the Diversity of the Genus Faecalibacterium.</title>
        <authorList>
            <person name="Benevides L."/>
            <person name="Burman S."/>
            <person name="Martin R."/>
            <person name="Robert V."/>
            <person name="Thomas M."/>
            <person name="Miquel S."/>
            <person name="Chain F."/>
            <person name="Sokol H."/>
            <person name="Bermudez-Humaran L.G."/>
            <person name="Morrison M."/>
            <person name="Langella P."/>
            <person name="Azevedo V.A."/>
            <person name="Chatel J.M."/>
            <person name="Soares S."/>
        </authorList>
    </citation>
    <scope>NUCLEOTIDE SEQUENCE [LARGE SCALE GENOMIC DNA]</scope>
    <source>
        <strain evidence="2">CNCM I-4540</strain>
    </source>
</reference>
<proteinExistence type="predicted"/>
<gene>
    <name evidence="1" type="ORF">CGS46_05290</name>
</gene>
<dbReference type="Proteomes" id="UP000220752">
    <property type="component" value="Unassembled WGS sequence"/>
</dbReference>
<keyword evidence="2" id="KW-1185">Reference proteome</keyword>
<accession>A0A2A6ZC21</accession>
<name>A0A2A6ZC21_9FIRM</name>
<evidence type="ECO:0000313" key="2">
    <source>
        <dbReference type="Proteomes" id="UP000220752"/>
    </source>
</evidence>
<evidence type="ECO:0000313" key="1">
    <source>
        <dbReference type="EMBL" id="PDX58913.1"/>
    </source>
</evidence>
<sequence>MLVKYAQKHGIPFEDAMLQFTESATYEALFDFDTAVWKEGPDYLLDVYEEERALNQNPRA</sequence>
<protein>
    <recommendedName>
        <fullName evidence="3">DUF3791 domain-containing protein</fullName>
    </recommendedName>
</protein>